<reference evidence="5 6" key="1">
    <citation type="submission" date="2018-08" db="EMBL/GenBank/DDBJ databases">
        <authorList>
            <person name="Khan S.A."/>
            <person name="Jeon C.O."/>
            <person name="Chun B.H."/>
            <person name="Jeong S.E."/>
        </authorList>
    </citation>
    <scope>NUCLEOTIDE SEQUENCE [LARGE SCALE GENOMIC DNA]</scope>
    <source>
        <strain evidence="5 6">S-16</strain>
    </source>
</reference>
<dbReference type="OrthoDB" id="327703at2"/>
<organism evidence="5 6">
    <name type="scientific">Piscinibacter terrae</name>
    <dbReference type="NCBI Taxonomy" id="2496871"/>
    <lineage>
        <taxon>Bacteria</taxon>
        <taxon>Pseudomonadati</taxon>
        <taxon>Pseudomonadota</taxon>
        <taxon>Betaproteobacteria</taxon>
        <taxon>Burkholderiales</taxon>
        <taxon>Sphaerotilaceae</taxon>
        <taxon>Piscinibacter</taxon>
    </lineage>
</organism>
<dbReference type="Gene3D" id="2.170.150.70">
    <property type="match status" value="1"/>
</dbReference>
<protein>
    <recommendedName>
        <fullName evidence="4">CENP-V/GFA domain-containing protein</fullName>
    </recommendedName>
</protein>
<dbReference type="RefSeq" id="WP_124540911.1">
    <property type="nucleotide sequence ID" value="NZ_QUSW01000003.1"/>
</dbReference>
<evidence type="ECO:0000313" key="6">
    <source>
        <dbReference type="Proteomes" id="UP000267464"/>
    </source>
</evidence>
<dbReference type="AlphaFoldDB" id="A0A3N7J0A6"/>
<dbReference type="InterPro" id="IPR006913">
    <property type="entry name" value="CENP-V/GFA"/>
</dbReference>
<evidence type="ECO:0000256" key="3">
    <source>
        <dbReference type="ARBA" id="ARBA00022833"/>
    </source>
</evidence>
<keyword evidence="3" id="KW-0862">Zinc</keyword>
<gene>
    <name evidence="5" type="ORF">DZC73_13885</name>
</gene>
<dbReference type="SUPFAM" id="SSF51316">
    <property type="entry name" value="Mss4-like"/>
    <property type="match status" value="1"/>
</dbReference>
<sequence>MKVQGSCHCGNVRYEAEVETADSGAKRAQVFCANCGSPLYTHGVGNTETYGLRVGCIESASAIEPASTTQTLPGTLIPC</sequence>
<evidence type="ECO:0000256" key="1">
    <source>
        <dbReference type="ARBA" id="ARBA00005495"/>
    </source>
</evidence>
<dbReference type="InterPro" id="IPR011057">
    <property type="entry name" value="Mss4-like_sf"/>
</dbReference>
<feature type="domain" description="CENP-V/GFA" evidence="4">
    <location>
        <begin position="19"/>
        <end position="67"/>
    </location>
</feature>
<comment type="caution">
    <text evidence="5">The sequence shown here is derived from an EMBL/GenBank/DDBJ whole genome shotgun (WGS) entry which is preliminary data.</text>
</comment>
<proteinExistence type="inferred from homology"/>
<keyword evidence="2" id="KW-0479">Metal-binding</keyword>
<name>A0A3N7J0A6_9BURK</name>
<evidence type="ECO:0000256" key="2">
    <source>
        <dbReference type="ARBA" id="ARBA00022723"/>
    </source>
</evidence>
<comment type="similarity">
    <text evidence="1">Belongs to the Gfa family.</text>
</comment>
<dbReference type="GO" id="GO:0046872">
    <property type="term" value="F:metal ion binding"/>
    <property type="evidence" value="ECO:0007669"/>
    <property type="project" value="UniProtKB-KW"/>
</dbReference>
<dbReference type="GO" id="GO:0016846">
    <property type="term" value="F:carbon-sulfur lyase activity"/>
    <property type="evidence" value="ECO:0007669"/>
    <property type="project" value="InterPro"/>
</dbReference>
<keyword evidence="6" id="KW-1185">Reference proteome</keyword>
<evidence type="ECO:0000259" key="4">
    <source>
        <dbReference type="Pfam" id="PF04828"/>
    </source>
</evidence>
<dbReference type="Pfam" id="PF04828">
    <property type="entry name" value="GFA"/>
    <property type="match status" value="1"/>
</dbReference>
<evidence type="ECO:0000313" key="5">
    <source>
        <dbReference type="EMBL" id="RQP24382.1"/>
    </source>
</evidence>
<dbReference type="EMBL" id="QUSW01000003">
    <property type="protein sequence ID" value="RQP24382.1"/>
    <property type="molecule type" value="Genomic_DNA"/>
</dbReference>
<reference evidence="5 6" key="2">
    <citation type="submission" date="2018-12" db="EMBL/GenBank/DDBJ databases">
        <title>Rhizobacter gummiphilus sp. nov., a rubber-degrading bacterium isolated from the soil of a botanical garden in Japan.</title>
        <authorList>
            <person name="Shunsuke S.S."/>
        </authorList>
    </citation>
    <scope>NUCLEOTIDE SEQUENCE [LARGE SCALE GENOMIC DNA]</scope>
    <source>
        <strain evidence="5 6">S-16</strain>
    </source>
</reference>
<dbReference type="Proteomes" id="UP000267464">
    <property type="component" value="Unassembled WGS sequence"/>
</dbReference>
<accession>A0A3N7J0A6</accession>